<feature type="compositionally biased region" description="Polar residues" evidence="9">
    <location>
        <begin position="121"/>
        <end position="138"/>
    </location>
</feature>
<feature type="binding site" evidence="6">
    <location>
        <position position="676"/>
    </location>
    <ligand>
        <name>AMP</name>
        <dbReference type="ChEBI" id="CHEBI:456215"/>
    </ligand>
</feature>
<dbReference type="OMA" id="PACNIFA"/>
<evidence type="ECO:0000256" key="9">
    <source>
        <dbReference type="SAM" id="MobiDB-lite"/>
    </source>
</evidence>
<dbReference type="eggNOG" id="KOG3689">
    <property type="taxonomic scope" value="Eukaryota"/>
</dbReference>
<feature type="binding site" evidence="7">
    <location>
        <position position="625"/>
    </location>
    <ligand>
        <name>Zn(2+)</name>
        <dbReference type="ChEBI" id="CHEBI:29105"/>
        <label>1</label>
    </ligand>
</feature>
<dbReference type="HOGENOM" id="CLU_005940_8_0_1"/>
<reference evidence="11" key="1">
    <citation type="submission" date="2007-07" db="EMBL/GenBank/DDBJ databases">
        <title>PCAP assembly of the Caenorhabditis remanei genome.</title>
        <authorList>
            <consortium name="The Caenorhabditis remanei Sequencing Consortium"/>
            <person name="Wilson R.K."/>
        </authorList>
    </citation>
    <scope>NUCLEOTIDE SEQUENCE [LARGE SCALE GENOMIC DNA]</scope>
    <source>
        <strain evidence="11">PB4641</strain>
    </source>
</reference>
<dbReference type="InterPro" id="IPR003607">
    <property type="entry name" value="HD/PDEase_dom"/>
</dbReference>
<dbReference type="Proteomes" id="UP000008281">
    <property type="component" value="Unassembled WGS sequence"/>
</dbReference>
<dbReference type="Gene3D" id="1.10.1300.10">
    <property type="entry name" value="3'5'-cyclic nucleotide phosphodiesterase, catalytic domain"/>
    <property type="match status" value="1"/>
</dbReference>
<feature type="active site" description="Proton donor" evidence="5">
    <location>
        <position position="467"/>
    </location>
</feature>
<feature type="compositionally biased region" description="Low complexity" evidence="9">
    <location>
        <begin position="99"/>
        <end position="113"/>
    </location>
</feature>
<keyword evidence="12" id="KW-1185">Reference proteome</keyword>
<feature type="region of interest" description="Disordered" evidence="9">
    <location>
        <begin position="59"/>
        <end position="85"/>
    </location>
</feature>
<dbReference type="SUPFAM" id="SSF109604">
    <property type="entry name" value="HD-domain/PDEase-like"/>
    <property type="match status" value="1"/>
</dbReference>
<evidence type="ECO:0000313" key="12">
    <source>
        <dbReference type="Proteomes" id="UP000008281"/>
    </source>
</evidence>
<dbReference type="GO" id="GO:0004114">
    <property type="term" value="F:3',5'-cyclic-nucleotide phosphodiesterase activity"/>
    <property type="evidence" value="ECO:0007669"/>
    <property type="project" value="InterPro"/>
</dbReference>
<name>E3LRQ4_CAERE</name>
<dbReference type="AlphaFoldDB" id="E3LRQ4"/>
<dbReference type="InterPro" id="IPR002073">
    <property type="entry name" value="PDEase_catalytic_dom"/>
</dbReference>
<dbReference type="EMBL" id="DS268413">
    <property type="protein sequence ID" value="EFP07469.1"/>
    <property type="molecule type" value="Genomic_DNA"/>
</dbReference>
<dbReference type="GO" id="GO:0007165">
    <property type="term" value="P:signal transduction"/>
    <property type="evidence" value="ECO:0007669"/>
    <property type="project" value="InterPro"/>
</dbReference>
<evidence type="ECO:0000256" key="2">
    <source>
        <dbReference type="ARBA" id="ARBA00022723"/>
    </source>
</evidence>
<feature type="binding site" evidence="7">
    <location>
        <position position="508"/>
    </location>
    <ligand>
        <name>Zn(2+)</name>
        <dbReference type="ChEBI" id="CHEBI:29105"/>
        <label>1</label>
    </ligand>
</feature>
<dbReference type="PROSITE" id="PS00126">
    <property type="entry name" value="PDEASE_I_1"/>
    <property type="match status" value="1"/>
</dbReference>
<dbReference type="InParanoid" id="E3LRQ4"/>
<dbReference type="PROSITE" id="PS51845">
    <property type="entry name" value="PDEASE_I_2"/>
    <property type="match status" value="1"/>
</dbReference>
<dbReference type="InterPro" id="IPR023174">
    <property type="entry name" value="PDEase_CS"/>
</dbReference>
<comment type="similarity">
    <text evidence="1 8">Belongs to the cyclic nucleotide phosphodiesterase family.</text>
</comment>
<keyword evidence="4" id="KW-0114">cAMP</keyword>
<keyword evidence="3 8" id="KW-0378">Hydrolase</keyword>
<feature type="binding site" evidence="7">
    <location>
        <position position="507"/>
    </location>
    <ligand>
        <name>Zn(2+)</name>
        <dbReference type="ChEBI" id="CHEBI:29105"/>
        <label>1</label>
    </ligand>
</feature>
<evidence type="ECO:0000256" key="6">
    <source>
        <dbReference type="PIRSR" id="PIRSR623088-2"/>
    </source>
</evidence>
<organism evidence="12">
    <name type="scientific">Caenorhabditis remanei</name>
    <name type="common">Caenorhabditis vulgaris</name>
    <dbReference type="NCBI Taxonomy" id="31234"/>
    <lineage>
        <taxon>Eukaryota</taxon>
        <taxon>Metazoa</taxon>
        <taxon>Ecdysozoa</taxon>
        <taxon>Nematoda</taxon>
        <taxon>Chromadorea</taxon>
        <taxon>Rhabditida</taxon>
        <taxon>Rhabditina</taxon>
        <taxon>Rhabditomorpha</taxon>
        <taxon>Rhabditoidea</taxon>
        <taxon>Rhabditidae</taxon>
        <taxon>Peloderinae</taxon>
        <taxon>Caenorhabditis</taxon>
    </lineage>
</organism>
<dbReference type="GO" id="GO:0046872">
    <property type="term" value="F:metal ion binding"/>
    <property type="evidence" value="ECO:0007669"/>
    <property type="project" value="UniProtKB-KW"/>
</dbReference>
<dbReference type="STRING" id="31234.E3LRQ4"/>
<dbReference type="InterPro" id="IPR036971">
    <property type="entry name" value="PDEase_catalytic_dom_sf"/>
</dbReference>
<accession>E3LRQ4</accession>
<dbReference type="Pfam" id="PF18100">
    <property type="entry name" value="PDE4_UCR"/>
    <property type="match status" value="1"/>
</dbReference>
<feature type="region of interest" description="Disordered" evidence="9">
    <location>
        <begin position="98"/>
        <end position="140"/>
    </location>
</feature>
<evidence type="ECO:0000313" key="11">
    <source>
        <dbReference type="EMBL" id="EFP07469.1"/>
    </source>
</evidence>
<feature type="binding site" evidence="7">
    <location>
        <position position="471"/>
    </location>
    <ligand>
        <name>Zn(2+)</name>
        <dbReference type="ChEBI" id="CHEBI:29105"/>
        <label>1</label>
    </ligand>
</feature>
<dbReference type="Pfam" id="PF00233">
    <property type="entry name" value="PDEase_I"/>
    <property type="match status" value="1"/>
</dbReference>
<evidence type="ECO:0000256" key="5">
    <source>
        <dbReference type="PIRSR" id="PIRSR623088-1"/>
    </source>
</evidence>
<feature type="binding site" evidence="7">
    <location>
        <position position="508"/>
    </location>
    <ligand>
        <name>Zn(2+)</name>
        <dbReference type="ChEBI" id="CHEBI:29105"/>
        <label>2</label>
    </ligand>
</feature>
<keyword evidence="2 7" id="KW-0479">Metal-binding</keyword>
<gene>
    <name evidence="11" type="primary">Cre-pde-4</name>
    <name evidence="11" type="ORF">CRE_26100</name>
</gene>
<evidence type="ECO:0000259" key="10">
    <source>
        <dbReference type="PROSITE" id="PS51845"/>
    </source>
</evidence>
<evidence type="ECO:0000256" key="4">
    <source>
        <dbReference type="ARBA" id="ARBA00023149"/>
    </source>
</evidence>
<evidence type="ECO:0000256" key="1">
    <source>
        <dbReference type="ARBA" id="ARBA00007648"/>
    </source>
</evidence>
<feature type="region of interest" description="Disordered" evidence="9">
    <location>
        <begin position="1"/>
        <end position="34"/>
    </location>
</feature>
<dbReference type="InterPro" id="IPR023088">
    <property type="entry name" value="PDEase"/>
</dbReference>
<evidence type="ECO:0000256" key="3">
    <source>
        <dbReference type="ARBA" id="ARBA00022801"/>
    </source>
</evidence>
<dbReference type="EC" id="3.1.4.-" evidence="8"/>
<proteinExistence type="inferred from homology"/>
<dbReference type="SMART" id="SM00471">
    <property type="entry name" value="HDc"/>
    <property type="match status" value="1"/>
</dbReference>
<protein>
    <recommendedName>
        <fullName evidence="8">Phosphodiesterase</fullName>
        <ecNumber evidence="8">3.1.4.-</ecNumber>
    </recommendedName>
</protein>
<dbReference type="CDD" id="cd00077">
    <property type="entry name" value="HDc"/>
    <property type="match status" value="1"/>
</dbReference>
<feature type="compositionally biased region" description="Gly residues" evidence="9">
    <location>
        <begin position="71"/>
        <end position="84"/>
    </location>
</feature>
<comment type="cofactor">
    <cofactor evidence="8">
        <name>a divalent metal cation</name>
        <dbReference type="ChEBI" id="CHEBI:60240"/>
    </cofactor>
    <text evidence="8">Binds 2 divalent metal cations per subunit. Site 1 may preferentially bind zinc ions, while site 2 has a preference for magnesium and/or manganese ions.</text>
</comment>
<dbReference type="PANTHER" id="PTHR11347">
    <property type="entry name" value="CYCLIC NUCLEOTIDE PHOSPHODIESTERASE"/>
    <property type="match status" value="1"/>
</dbReference>
<feature type="binding site" evidence="6">
    <location>
        <begin position="467"/>
        <end position="471"/>
    </location>
    <ligand>
        <name>AMP</name>
        <dbReference type="ChEBI" id="CHEBI:456215"/>
    </ligand>
</feature>
<dbReference type="FunCoup" id="E3LRQ4">
    <property type="interactions" value="1064"/>
</dbReference>
<evidence type="ECO:0000256" key="7">
    <source>
        <dbReference type="PIRSR" id="PIRSR623088-3"/>
    </source>
</evidence>
<feature type="binding site" evidence="6">
    <location>
        <position position="625"/>
    </location>
    <ligand>
        <name>AMP</name>
        <dbReference type="ChEBI" id="CHEBI:456215"/>
    </ligand>
</feature>
<dbReference type="FunFam" id="1.10.1300.10:FF:000001">
    <property type="entry name" value="Phosphodiesterase"/>
    <property type="match status" value="1"/>
</dbReference>
<feature type="region of interest" description="Disordered" evidence="9">
    <location>
        <begin position="243"/>
        <end position="264"/>
    </location>
</feature>
<dbReference type="OrthoDB" id="189220at2759"/>
<feature type="compositionally biased region" description="Basic residues" evidence="9">
    <location>
        <begin position="1"/>
        <end position="18"/>
    </location>
</feature>
<dbReference type="InterPro" id="IPR040844">
    <property type="entry name" value="PDE4_UCR"/>
</dbReference>
<feature type="binding site" evidence="6">
    <location>
        <position position="508"/>
    </location>
    <ligand>
        <name>AMP</name>
        <dbReference type="ChEBI" id="CHEBI:456215"/>
    </ligand>
</feature>
<evidence type="ECO:0000256" key="8">
    <source>
        <dbReference type="RuleBase" id="RU363067"/>
    </source>
</evidence>
<feature type="domain" description="PDEase" evidence="10">
    <location>
        <begin position="388"/>
        <end position="720"/>
    </location>
</feature>
<sequence length="734" mass="81809">MASARARARRRRRRRRVVRGASEPAVEAAEQSTESRVVVSCPGATLLCSCCRSSYQMPRRRGSSSSSSAAGGSGGGGGGGGGFGLSSLRRELHLHNFFRTSSPSASSTSRTPPAVLPPRTSAVTIPGTNHKLTSSASSYHPPRELTVSTFSAGSATAADGLGGAHLTPSLSSSVHARRESFLYRANDDLREASSLRPVSRASSIASNEHGHGDDLIVTPFAQLLASLRNVRSNLISISNIQNSDDSRHANRSTKRPPLHNTPLPDDVVQCAHDTLEELDWCLDQLETIQTHRSVSEMASSKFRKMLNKELSHFAESSKSGTQVSKFLITTYMDKEEDEPSIEIEVPTEVQGPSTSGPMTLSILKKAQTAAMNKISGVRKLRAPSHDGQLPEYGVNCAREIAVHMQRLDDWGPDVFKIDELSKNHSLTVITFTLLRQRNLFKTFEIHPSTLVTYLLNLEHHYRNNHYHNFIHAADVAQSMHVLLMSPVLTEVFSDLEVLAAIFAGAIHDVDHPGFTNQYLINSNNELAIMYNDESVLEQHHLAVAFKLLQDSNCDFLANLSRKQRLQFRKIVIDMVLATDMSKHMSLLADLKTMVEAKKVAGNNVIVLDKYNDKIQVLQSMIHLADLSNPTKPIELYQQWNQRIMEEYWRQGDKEKELGLEISPMCDRGNVTIEKSQVGFIDYIVHPLYETWADLVYPDAQNILDQLEENREWYQSRIPEEPETARTVTEEDDHK</sequence>
<dbReference type="PRINTS" id="PR00387">
    <property type="entry name" value="PDIESTERASE1"/>
</dbReference>